<dbReference type="SMART" id="SM00894">
    <property type="entry name" value="Excalibur"/>
    <property type="match status" value="1"/>
</dbReference>
<feature type="compositionally biased region" description="Acidic residues" evidence="1">
    <location>
        <begin position="385"/>
        <end position="404"/>
    </location>
</feature>
<feature type="region of interest" description="Disordered" evidence="1">
    <location>
        <begin position="423"/>
        <end position="447"/>
    </location>
</feature>
<reference evidence="3" key="1">
    <citation type="journal article" date="2021" name="Nat. Microbiol.">
        <title>Cocultivation of an ultrasmall environmental parasitic bacterium with lytic ability against bacteria associated with wastewater foams.</title>
        <authorList>
            <person name="Batinovic S."/>
            <person name="Rose J.J.A."/>
            <person name="Ratcliffe J."/>
            <person name="Seviour R.J."/>
            <person name="Petrovski S."/>
        </authorList>
    </citation>
    <scope>NUCLEOTIDE SEQUENCE</scope>
    <source>
        <strain evidence="3">CON44</strain>
    </source>
</reference>
<feature type="region of interest" description="Disordered" evidence="1">
    <location>
        <begin position="259"/>
        <end position="287"/>
    </location>
</feature>
<dbReference type="PANTHER" id="PTHR24094:SF15">
    <property type="entry name" value="AMP-DEPENDENT SYNTHETASE_LIGASE DOMAIN-CONTAINING PROTEIN-RELATED"/>
    <property type="match status" value="1"/>
</dbReference>
<sequence>MENNENGWSMPSGLPGAGWFADPAGSGRMRWWDGSSWTDRFAGEDGLSPFAPPAPPAGGPGGPRRRSRKWAWPAGVGAAIGGLLVVAGLVGSPDDDPDRTVAATSIPEGPSVSPGSSSPHRSSTTSASAVASTTRMSSRDATIALGRLDDLDVKGRAPKTGYSRDEFGDRWSDDVDVDGGHNGCDTRNDMLGSLDGVTFKPGTRDCVVLTGTLHDPYTGRDIEFARGEKTSTAVQIDHIVALSDAWQKGAQQLTADDRRNLANDPVNLQPTDGPTNSRKSDGDAATWLPPSRSYRCTYVSRQIDVKTKYRLWVTAAEKTAMRRVLGTCGATAPESDTPESDTPESDVPGDRTGTTDRTVVPDRSTATRTPRRVLETPTETVVPETTDEVTEVPETSEDTVDTTEDTGGSVYYANCSQVRAAGAAPIHAGDPGYSRKLDRDGDGVACE</sequence>
<feature type="region of interest" description="Disordered" evidence="1">
    <location>
        <begin position="328"/>
        <end position="408"/>
    </location>
</feature>
<dbReference type="Pfam" id="PF05901">
    <property type="entry name" value="Excalibur"/>
    <property type="match status" value="1"/>
</dbReference>
<dbReference type="Pfam" id="PF10708">
    <property type="entry name" value="DUF2510"/>
    <property type="match status" value="1"/>
</dbReference>
<feature type="transmembrane region" description="Helical" evidence="2">
    <location>
        <begin position="70"/>
        <end position="90"/>
    </location>
</feature>
<protein>
    <submittedName>
        <fullName evidence="3">DUF1524 domain-containing protein</fullName>
    </submittedName>
</protein>
<name>A0A857KE61_9ACTN</name>
<dbReference type="EMBL" id="CP045810">
    <property type="protein sequence ID" value="QHN37937.1"/>
    <property type="molecule type" value="Genomic_DNA"/>
</dbReference>
<feature type="compositionally biased region" description="Low complexity" evidence="1">
    <location>
        <begin position="375"/>
        <end position="384"/>
    </location>
</feature>
<dbReference type="RefSeq" id="WP_083837029.1">
    <property type="nucleotide sequence ID" value="NZ_CP045804.1"/>
</dbReference>
<feature type="compositionally biased region" description="Low complexity" evidence="1">
    <location>
        <begin position="105"/>
        <end position="136"/>
    </location>
</feature>
<feature type="region of interest" description="Disordered" evidence="1">
    <location>
        <begin position="37"/>
        <end position="68"/>
    </location>
</feature>
<dbReference type="Pfam" id="PF07510">
    <property type="entry name" value="GmrSD_C"/>
    <property type="match status" value="1"/>
</dbReference>
<feature type="compositionally biased region" description="Basic and acidic residues" evidence="1">
    <location>
        <begin position="433"/>
        <end position="447"/>
    </location>
</feature>
<dbReference type="InterPro" id="IPR008613">
    <property type="entry name" value="Excalibur_Ca-bd_domain"/>
</dbReference>
<gene>
    <name evidence="3" type="ORF">GII30_00935</name>
</gene>
<keyword evidence="2" id="KW-0472">Membrane</keyword>
<proteinExistence type="predicted"/>
<feature type="region of interest" description="Disordered" evidence="1">
    <location>
        <begin position="1"/>
        <end position="21"/>
    </location>
</feature>
<evidence type="ECO:0000256" key="2">
    <source>
        <dbReference type="SAM" id="Phobius"/>
    </source>
</evidence>
<dbReference type="AlphaFoldDB" id="A0A857KE61"/>
<dbReference type="PANTHER" id="PTHR24094">
    <property type="entry name" value="SECRETED PROTEIN"/>
    <property type="match status" value="1"/>
</dbReference>
<accession>A0A857KE61</accession>
<evidence type="ECO:0000256" key="1">
    <source>
        <dbReference type="SAM" id="MobiDB-lite"/>
    </source>
</evidence>
<keyword evidence="2" id="KW-1133">Transmembrane helix</keyword>
<feature type="compositionally biased region" description="Polar residues" evidence="1">
    <location>
        <begin position="266"/>
        <end position="277"/>
    </location>
</feature>
<dbReference type="InterPro" id="IPR011089">
    <property type="entry name" value="GmrSD_C"/>
</dbReference>
<dbReference type="InterPro" id="IPR018929">
    <property type="entry name" value="DUF2510"/>
</dbReference>
<organism evidence="3">
    <name type="scientific">Gordonia amarae</name>
    <dbReference type="NCBI Taxonomy" id="36821"/>
    <lineage>
        <taxon>Bacteria</taxon>
        <taxon>Bacillati</taxon>
        <taxon>Actinomycetota</taxon>
        <taxon>Actinomycetes</taxon>
        <taxon>Mycobacteriales</taxon>
        <taxon>Gordoniaceae</taxon>
        <taxon>Gordonia</taxon>
    </lineage>
</organism>
<feature type="region of interest" description="Disordered" evidence="1">
    <location>
        <begin position="95"/>
        <end position="138"/>
    </location>
</feature>
<evidence type="ECO:0000313" key="3">
    <source>
        <dbReference type="EMBL" id="QHN37937.1"/>
    </source>
</evidence>
<keyword evidence="2" id="KW-0812">Transmembrane</keyword>